<dbReference type="PANTHER" id="PTHR19303">
    <property type="entry name" value="TRANSPOSON"/>
    <property type="match status" value="1"/>
</dbReference>
<dbReference type="AlphaFoldDB" id="A0A9P0PKL3"/>
<dbReference type="EMBL" id="CAKOFQ010007023">
    <property type="protein sequence ID" value="CAH1987702.1"/>
    <property type="molecule type" value="Genomic_DNA"/>
</dbReference>
<dbReference type="InterPro" id="IPR050863">
    <property type="entry name" value="CenT-Element_Derived"/>
</dbReference>
<evidence type="ECO:0000313" key="6">
    <source>
        <dbReference type="Proteomes" id="UP001152888"/>
    </source>
</evidence>
<keyword evidence="2" id="KW-0238">DNA-binding</keyword>
<dbReference type="PROSITE" id="PS51253">
    <property type="entry name" value="HTH_CENPB"/>
    <property type="match status" value="1"/>
</dbReference>
<accession>A0A9P0PKL3</accession>
<protein>
    <recommendedName>
        <fullName evidence="4">HTH CENPB-type domain-containing protein</fullName>
    </recommendedName>
</protein>
<dbReference type="Gene3D" id="1.10.10.60">
    <property type="entry name" value="Homeodomain-like"/>
    <property type="match status" value="1"/>
</dbReference>
<gene>
    <name evidence="5" type="ORF">ACAOBT_LOCUS18002</name>
</gene>
<dbReference type="PANTHER" id="PTHR19303:SF74">
    <property type="entry name" value="POGO TRANSPOSABLE ELEMENT WITH KRAB DOMAIN"/>
    <property type="match status" value="1"/>
</dbReference>
<sequence>MVRNYIRKTDRQRWSSETMERAVAVVVSGVMGSKKVSIQFQLPQTTLKGYVKKRRTDPNSVIDKTAGKYHCIFTQDQEVELVVYLKDMQKRLFGLTLKELRKLAYQLAVRNGCEHPFNKDTEMAGEDWAHSFMRRHSELCSRKPEATSGARAMGFNPPAVAQFFTLSNKIIIEKKITCERIYNCDETCITVIPNQHSRVIANRGQRQVGVLTSAERGNTVTAEICCSAAGNFMPPLLIFPRQKKRQEFELGLPPGAWIAANDSGRMTSVFRMVQEVY</sequence>
<dbReference type="InterPro" id="IPR009057">
    <property type="entry name" value="Homeodomain-like_sf"/>
</dbReference>
<evidence type="ECO:0000259" key="4">
    <source>
        <dbReference type="PROSITE" id="PS51253"/>
    </source>
</evidence>
<evidence type="ECO:0000256" key="1">
    <source>
        <dbReference type="ARBA" id="ARBA00004123"/>
    </source>
</evidence>
<keyword evidence="6" id="KW-1185">Reference proteome</keyword>
<comment type="subcellular location">
    <subcellularLocation>
        <location evidence="1">Nucleus</location>
    </subcellularLocation>
</comment>
<dbReference type="Pfam" id="PF05225">
    <property type="entry name" value="HTH_psq"/>
    <property type="match status" value="1"/>
</dbReference>
<reference evidence="5" key="1">
    <citation type="submission" date="2022-03" db="EMBL/GenBank/DDBJ databases">
        <authorList>
            <person name="Sayadi A."/>
        </authorList>
    </citation>
    <scope>NUCLEOTIDE SEQUENCE</scope>
</reference>
<feature type="domain" description="HTH CENPB-type" evidence="4">
    <location>
        <begin position="65"/>
        <end position="142"/>
    </location>
</feature>
<dbReference type="Proteomes" id="UP001152888">
    <property type="component" value="Unassembled WGS sequence"/>
</dbReference>
<name>A0A9P0PKL3_ACAOB</name>
<dbReference type="OrthoDB" id="6754776at2759"/>
<keyword evidence="3" id="KW-0539">Nucleus</keyword>
<proteinExistence type="predicted"/>
<comment type="caution">
    <text evidence="5">The sequence shown here is derived from an EMBL/GenBank/DDBJ whole genome shotgun (WGS) entry which is preliminary data.</text>
</comment>
<dbReference type="GO" id="GO:0005634">
    <property type="term" value="C:nucleus"/>
    <property type="evidence" value="ECO:0007669"/>
    <property type="project" value="UniProtKB-SubCell"/>
</dbReference>
<organism evidence="5 6">
    <name type="scientific">Acanthoscelides obtectus</name>
    <name type="common">Bean weevil</name>
    <name type="synonym">Bruchus obtectus</name>
    <dbReference type="NCBI Taxonomy" id="200917"/>
    <lineage>
        <taxon>Eukaryota</taxon>
        <taxon>Metazoa</taxon>
        <taxon>Ecdysozoa</taxon>
        <taxon>Arthropoda</taxon>
        <taxon>Hexapoda</taxon>
        <taxon>Insecta</taxon>
        <taxon>Pterygota</taxon>
        <taxon>Neoptera</taxon>
        <taxon>Endopterygota</taxon>
        <taxon>Coleoptera</taxon>
        <taxon>Polyphaga</taxon>
        <taxon>Cucujiformia</taxon>
        <taxon>Chrysomeloidea</taxon>
        <taxon>Chrysomelidae</taxon>
        <taxon>Bruchinae</taxon>
        <taxon>Bruchini</taxon>
        <taxon>Acanthoscelides</taxon>
    </lineage>
</organism>
<dbReference type="InterPro" id="IPR007889">
    <property type="entry name" value="HTH_Psq"/>
</dbReference>
<dbReference type="InterPro" id="IPR006600">
    <property type="entry name" value="HTH_CenpB_DNA-bd_dom"/>
</dbReference>
<dbReference type="GO" id="GO:0003677">
    <property type="term" value="F:DNA binding"/>
    <property type="evidence" value="ECO:0007669"/>
    <property type="project" value="UniProtKB-KW"/>
</dbReference>
<evidence type="ECO:0000256" key="3">
    <source>
        <dbReference type="ARBA" id="ARBA00023242"/>
    </source>
</evidence>
<evidence type="ECO:0000256" key="2">
    <source>
        <dbReference type="ARBA" id="ARBA00023125"/>
    </source>
</evidence>
<evidence type="ECO:0000313" key="5">
    <source>
        <dbReference type="EMBL" id="CAH1987702.1"/>
    </source>
</evidence>
<dbReference type="SUPFAM" id="SSF46689">
    <property type="entry name" value="Homeodomain-like"/>
    <property type="match status" value="1"/>
</dbReference>